<dbReference type="InterPro" id="IPR028202">
    <property type="entry name" value="Reductase_C"/>
</dbReference>
<dbReference type="PANTHER" id="PTHR43557:SF2">
    <property type="entry name" value="RIESKE DOMAIN-CONTAINING PROTEIN-RELATED"/>
    <property type="match status" value="1"/>
</dbReference>
<comment type="caution">
    <text evidence="7">The sequence shown here is derived from an EMBL/GenBank/DDBJ whole genome shotgun (WGS) entry which is preliminary data.</text>
</comment>
<dbReference type="SUPFAM" id="SSF55424">
    <property type="entry name" value="FAD/NAD-linked reductases, dimerisation (C-terminal) domain"/>
    <property type="match status" value="1"/>
</dbReference>
<dbReference type="Gene3D" id="3.30.390.30">
    <property type="match status" value="1"/>
</dbReference>
<feature type="domain" description="Reductase C-terminal" evidence="6">
    <location>
        <begin position="320"/>
        <end position="363"/>
    </location>
</feature>
<keyword evidence="4" id="KW-0560">Oxidoreductase</keyword>
<dbReference type="InterPro" id="IPR016156">
    <property type="entry name" value="FAD/NAD-linked_Rdtase_dimer_sf"/>
</dbReference>
<gene>
    <name evidence="7" type="ORF">FNH08_04055</name>
</gene>
<dbReference type="EMBL" id="VJZC01000014">
    <property type="protein sequence ID" value="MPY56378.1"/>
    <property type="molecule type" value="Genomic_DNA"/>
</dbReference>
<evidence type="ECO:0000313" key="8">
    <source>
        <dbReference type="Proteomes" id="UP000400924"/>
    </source>
</evidence>
<accession>A0A5N8XBU0</accession>
<evidence type="ECO:0000256" key="1">
    <source>
        <dbReference type="ARBA" id="ARBA00001974"/>
    </source>
</evidence>
<evidence type="ECO:0000259" key="5">
    <source>
        <dbReference type="Pfam" id="PF07992"/>
    </source>
</evidence>
<dbReference type="RefSeq" id="WP_152769847.1">
    <property type="nucleotide sequence ID" value="NZ_VJZC01000014.1"/>
</dbReference>
<dbReference type="Pfam" id="PF14759">
    <property type="entry name" value="Reductase_C"/>
    <property type="match status" value="1"/>
</dbReference>
<evidence type="ECO:0000256" key="2">
    <source>
        <dbReference type="ARBA" id="ARBA00022630"/>
    </source>
</evidence>
<evidence type="ECO:0000256" key="4">
    <source>
        <dbReference type="ARBA" id="ARBA00023002"/>
    </source>
</evidence>
<comment type="cofactor">
    <cofactor evidence="1">
        <name>FAD</name>
        <dbReference type="ChEBI" id="CHEBI:57692"/>
    </cofactor>
</comment>
<keyword evidence="8" id="KW-1185">Reference proteome</keyword>
<keyword evidence="2" id="KW-0285">Flavoprotein</keyword>
<dbReference type="InterPro" id="IPR023753">
    <property type="entry name" value="FAD/NAD-binding_dom"/>
</dbReference>
<dbReference type="PANTHER" id="PTHR43557">
    <property type="entry name" value="APOPTOSIS-INDUCING FACTOR 1"/>
    <property type="match status" value="1"/>
</dbReference>
<dbReference type="GO" id="GO:0016651">
    <property type="term" value="F:oxidoreductase activity, acting on NAD(P)H"/>
    <property type="evidence" value="ECO:0007669"/>
    <property type="project" value="TreeGrafter"/>
</dbReference>
<dbReference type="PRINTS" id="PR00368">
    <property type="entry name" value="FADPNR"/>
</dbReference>
<dbReference type="PRINTS" id="PR00411">
    <property type="entry name" value="PNDRDTASEI"/>
</dbReference>
<organism evidence="7 8">
    <name type="scientific">Streptomyces spongiae</name>
    <dbReference type="NCBI Taxonomy" id="565072"/>
    <lineage>
        <taxon>Bacteria</taxon>
        <taxon>Bacillati</taxon>
        <taxon>Actinomycetota</taxon>
        <taxon>Actinomycetes</taxon>
        <taxon>Kitasatosporales</taxon>
        <taxon>Streptomycetaceae</taxon>
        <taxon>Streptomyces</taxon>
    </lineage>
</organism>
<dbReference type="AlphaFoldDB" id="A0A5N8XBU0"/>
<sequence>MLRPEGVVVVGAGHAGIAVASCLRQTGFGGTVTILGEEDGLPYDRPAVSKDMLLSDLDQPPLLRAPEYHAEHGIAIHRTHALRIDRERRRIVTRDGREWPYGHLVLATGGRPAAVPITGATLPGVLRLRSAADARVTRRRLESSTQVIVIGGGFIGLEVAAAARSRGVAVSVLEAADRLMARSVSPSTSYAVYEHHRRTGVDLRLGTSVESLVGDSEVTGALVEGGRSIPADAVLVAVGMQPRDELGRDAGLAAARGVLVDEDLRTTDPCISALGDCATVARHGQPTARLESVASAQAQAQRLVSSLCGQATPDELPATFWSHQGSLKLQIVGLRTASSDDVLVRAEGGRQNVFCFTDGVLTADIYARPPSSTCALPRGALPEAPLGVW</sequence>
<keyword evidence="3" id="KW-0274">FAD</keyword>
<proteinExistence type="predicted"/>
<feature type="domain" description="FAD/NAD(P)-binding" evidence="5">
    <location>
        <begin position="7"/>
        <end position="300"/>
    </location>
</feature>
<evidence type="ECO:0000259" key="6">
    <source>
        <dbReference type="Pfam" id="PF14759"/>
    </source>
</evidence>
<dbReference type="InterPro" id="IPR036188">
    <property type="entry name" value="FAD/NAD-bd_sf"/>
</dbReference>
<protein>
    <submittedName>
        <fullName evidence="7">Pyridine nucleotide-disulfide oxidoreductase</fullName>
    </submittedName>
</protein>
<dbReference type="GO" id="GO:0005737">
    <property type="term" value="C:cytoplasm"/>
    <property type="evidence" value="ECO:0007669"/>
    <property type="project" value="TreeGrafter"/>
</dbReference>
<dbReference type="InterPro" id="IPR050446">
    <property type="entry name" value="FAD-oxidoreductase/Apoptosis"/>
</dbReference>
<evidence type="ECO:0000256" key="3">
    <source>
        <dbReference type="ARBA" id="ARBA00022827"/>
    </source>
</evidence>
<dbReference type="Proteomes" id="UP000400924">
    <property type="component" value="Unassembled WGS sequence"/>
</dbReference>
<reference evidence="7 8" key="1">
    <citation type="submission" date="2019-07" db="EMBL/GenBank/DDBJ databases">
        <title>New species of Amycolatopsis and Streptomyces.</title>
        <authorList>
            <person name="Duangmal K."/>
            <person name="Teo W.F.A."/>
            <person name="Lipun K."/>
        </authorList>
    </citation>
    <scope>NUCLEOTIDE SEQUENCE [LARGE SCALE GENOMIC DNA]</scope>
    <source>
        <strain evidence="7 8">NBRC 106415</strain>
    </source>
</reference>
<dbReference type="Pfam" id="PF07992">
    <property type="entry name" value="Pyr_redox_2"/>
    <property type="match status" value="1"/>
</dbReference>
<dbReference type="Gene3D" id="3.50.50.60">
    <property type="entry name" value="FAD/NAD(P)-binding domain"/>
    <property type="match status" value="2"/>
</dbReference>
<dbReference type="OrthoDB" id="1145at2"/>
<name>A0A5N8XBU0_9ACTN</name>
<dbReference type="SUPFAM" id="SSF51905">
    <property type="entry name" value="FAD/NAD(P)-binding domain"/>
    <property type="match status" value="2"/>
</dbReference>
<dbReference type="PROSITE" id="PS51257">
    <property type="entry name" value="PROKAR_LIPOPROTEIN"/>
    <property type="match status" value="1"/>
</dbReference>
<evidence type="ECO:0000313" key="7">
    <source>
        <dbReference type="EMBL" id="MPY56378.1"/>
    </source>
</evidence>